<evidence type="ECO:0000259" key="1">
    <source>
        <dbReference type="Pfam" id="PF01832"/>
    </source>
</evidence>
<dbReference type="PANTHER" id="PTHR40572:SF1">
    <property type="entry name" value="PROTEIN BAX"/>
    <property type="match status" value="1"/>
</dbReference>
<dbReference type="AlphaFoldDB" id="A0A9E2L017"/>
<sequence>MRLQKLLTCIFIFLLGTFLYGESSIPKVEYKKVKLNSLEDINTWKNSNELYVFTNVNVDLRELSTITKKNTFIAILLPAIDVVNAEIKNNREIVKTLSQKENLTPEEQTYLENLFKTYRVEYGNFDELNYRLIIYPTSLILTQGAIESAWATSRFFREGNNLFGVWSTDPNEPRIPAKGVRDNGFVPHLKKYESVKDSVSDFVLNLSRNNSYKTLRKLLNENQPPQVVAQGLIKYSEEGEKYVKKVINTMNYNEFTKYDNYNK</sequence>
<dbReference type="EMBL" id="JAHLFN010000076">
    <property type="protein sequence ID" value="MBU3843059.1"/>
    <property type="molecule type" value="Genomic_DNA"/>
</dbReference>
<dbReference type="Proteomes" id="UP000724657">
    <property type="component" value="Unassembled WGS sequence"/>
</dbReference>
<name>A0A9E2L017_9FUSO</name>
<dbReference type="Gene3D" id="1.10.530.10">
    <property type="match status" value="1"/>
</dbReference>
<evidence type="ECO:0000313" key="3">
    <source>
        <dbReference type="Proteomes" id="UP000724657"/>
    </source>
</evidence>
<reference evidence="2" key="1">
    <citation type="journal article" date="2021" name="PeerJ">
        <title>Extensive microbial diversity within the chicken gut microbiome revealed by metagenomics and culture.</title>
        <authorList>
            <person name="Gilroy R."/>
            <person name="Ravi A."/>
            <person name="Getino M."/>
            <person name="Pursley I."/>
            <person name="Horton D.L."/>
            <person name="Alikhan N.F."/>
            <person name="Baker D."/>
            <person name="Gharbi K."/>
            <person name="Hall N."/>
            <person name="Watson M."/>
            <person name="Adriaenssens E.M."/>
            <person name="Foster-Nyarko E."/>
            <person name="Jarju S."/>
            <person name="Secka A."/>
            <person name="Antonio M."/>
            <person name="Oren A."/>
            <person name="Chaudhuri R.R."/>
            <person name="La Ragione R."/>
            <person name="Hildebrand F."/>
            <person name="Pallen M.J."/>
        </authorList>
    </citation>
    <scope>NUCLEOTIDE SEQUENCE</scope>
    <source>
        <strain evidence="2">A6-441</strain>
    </source>
</reference>
<dbReference type="PANTHER" id="PTHR40572">
    <property type="entry name" value="PROTEIN BAX"/>
    <property type="match status" value="1"/>
</dbReference>
<dbReference type="InterPro" id="IPR053195">
    <property type="entry name" value="Bax-like"/>
</dbReference>
<feature type="domain" description="Mannosyl-glycoprotein endo-beta-N-acetylglucosamidase-like" evidence="1">
    <location>
        <begin position="129"/>
        <end position="253"/>
    </location>
</feature>
<comment type="caution">
    <text evidence="2">The sequence shown here is derived from an EMBL/GenBank/DDBJ whole genome shotgun (WGS) entry which is preliminary data.</text>
</comment>
<reference evidence="2" key="2">
    <citation type="submission" date="2021-04" db="EMBL/GenBank/DDBJ databases">
        <authorList>
            <person name="Gilroy R."/>
        </authorList>
    </citation>
    <scope>NUCLEOTIDE SEQUENCE</scope>
    <source>
        <strain evidence="2">A6-441</strain>
    </source>
</reference>
<dbReference type="InterPro" id="IPR002901">
    <property type="entry name" value="MGlyc_endo_b_GlcNAc-like_dom"/>
</dbReference>
<organism evidence="2 3">
    <name type="scientific">Candidatus Fusobacterium pullicola</name>
    <dbReference type="NCBI Taxonomy" id="2838601"/>
    <lineage>
        <taxon>Bacteria</taxon>
        <taxon>Fusobacteriati</taxon>
        <taxon>Fusobacteriota</taxon>
        <taxon>Fusobacteriia</taxon>
        <taxon>Fusobacteriales</taxon>
        <taxon>Fusobacteriaceae</taxon>
        <taxon>Fusobacterium</taxon>
    </lineage>
</organism>
<proteinExistence type="predicted"/>
<dbReference type="Pfam" id="PF01832">
    <property type="entry name" value="Glucosaminidase"/>
    <property type="match status" value="1"/>
</dbReference>
<evidence type="ECO:0000313" key="2">
    <source>
        <dbReference type="EMBL" id="MBU3843059.1"/>
    </source>
</evidence>
<dbReference type="GO" id="GO:0004040">
    <property type="term" value="F:amidase activity"/>
    <property type="evidence" value="ECO:0007669"/>
    <property type="project" value="InterPro"/>
</dbReference>
<protein>
    <submittedName>
        <fullName evidence="2">Glucosaminidase domain-containing protein</fullName>
    </submittedName>
</protein>
<gene>
    <name evidence="2" type="ORF">IAA47_08800</name>
</gene>
<accession>A0A9E2L017</accession>